<accession>A0AAV8YTY7</accession>
<evidence type="ECO:0000313" key="1">
    <source>
        <dbReference type="EMBL" id="KAJ8954933.1"/>
    </source>
</evidence>
<proteinExistence type="predicted"/>
<dbReference type="EMBL" id="JANEYF010001893">
    <property type="protein sequence ID" value="KAJ8954933.1"/>
    <property type="molecule type" value="Genomic_DNA"/>
</dbReference>
<gene>
    <name evidence="1" type="ORF">NQ314_006995</name>
</gene>
<sequence length="100" mass="11348">MYQRYGNTSGMNLKTFCLAVVTGLRGAGSEVVNKGRVSLEQKNTNNYKPIIPTTREKIGSVFTYTILWKLTTVLHREELNGFVILVKSYYACLIKKRILS</sequence>
<keyword evidence="2" id="KW-1185">Reference proteome</keyword>
<dbReference type="AlphaFoldDB" id="A0AAV8YTY7"/>
<evidence type="ECO:0000313" key="2">
    <source>
        <dbReference type="Proteomes" id="UP001162156"/>
    </source>
</evidence>
<protein>
    <submittedName>
        <fullName evidence="1">Uncharacterized protein</fullName>
    </submittedName>
</protein>
<reference evidence="1" key="1">
    <citation type="journal article" date="2023" name="Insect Mol. Biol.">
        <title>Genome sequencing provides insights into the evolution of gene families encoding plant cell wall-degrading enzymes in longhorned beetles.</title>
        <authorList>
            <person name="Shin N.R."/>
            <person name="Okamura Y."/>
            <person name="Kirsch R."/>
            <person name="Pauchet Y."/>
        </authorList>
    </citation>
    <scope>NUCLEOTIDE SEQUENCE</scope>
    <source>
        <strain evidence="1">RBIC_L_NR</strain>
    </source>
</reference>
<dbReference type="Proteomes" id="UP001162156">
    <property type="component" value="Unassembled WGS sequence"/>
</dbReference>
<organism evidence="1 2">
    <name type="scientific">Rhamnusium bicolor</name>
    <dbReference type="NCBI Taxonomy" id="1586634"/>
    <lineage>
        <taxon>Eukaryota</taxon>
        <taxon>Metazoa</taxon>
        <taxon>Ecdysozoa</taxon>
        <taxon>Arthropoda</taxon>
        <taxon>Hexapoda</taxon>
        <taxon>Insecta</taxon>
        <taxon>Pterygota</taxon>
        <taxon>Neoptera</taxon>
        <taxon>Endopterygota</taxon>
        <taxon>Coleoptera</taxon>
        <taxon>Polyphaga</taxon>
        <taxon>Cucujiformia</taxon>
        <taxon>Chrysomeloidea</taxon>
        <taxon>Cerambycidae</taxon>
        <taxon>Lepturinae</taxon>
        <taxon>Rhagiini</taxon>
        <taxon>Rhamnusium</taxon>
    </lineage>
</organism>
<comment type="caution">
    <text evidence="1">The sequence shown here is derived from an EMBL/GenBank/DDBJ whole genome shotgun (WGS) entry which is preliminary data.</text>
</comment>
<name>A0AAV8YTY7_9CUCU</name>